<reference evidence="2" key="1">
    <citation type="journal article" date="2018" name="Nat. Microbiol.">
        <title>Leveraging single-cell genomics to expand the fungal tree of life.</title>
        <authorList>
            <person name="Ahrendt S.R."/>
            <person name="Quandt C.A."/>
            <person name="Ciobanu D."/>
            <person name="Clum A."/>
            <person name="Salamov A."/>
            <person name="Andreopoulos B."/>
            <person name="Cheng J.F."/>
            <person name="Woyke T."/>
            <person name="Pelin A."/>
            <person name="Henrissat B."/>
            <person name="Reynolds N.K."/>
            <person name="Benny G.L."/>
            <person name="Smith M.E."/>
            <person name="James T.Y."/>
            <person name="Grigoriev I.V."/>
        </authorList>
    </citation>
    <scope>NUCLEOTIDE SEQUENCE [LARGE SCALE GENOMIC DNA]</scope>
    <source>
        <strain evidence="2">RSA 1356</strain>
    </source>
</reference>
<evidence type="ECO:0000313" key="2">
    <source>
        <dbReference type="Proteomes" id="UP000271241"/>
    </source>
</evidence>
<dbReference type="EMBL" id="KZ992907">
    <property type="protein sequence ID" value="RKP06323.1"/>
    <property type="molecule type" value="Genomic_DNA"/>
</dbReference>
<organism evidence="1 2">
    <name type="scientific">Thamnocephalis sphaerospora</name>
    <dbReference type="NCBI Taxonomy" id="78915"/>
    <lineage>
        <taxon>Eukaryota</taxon>
        <taxon>Fungi</taxon>
        <taxon>Fungi incertae sedis</taxon>
        <taxon>Zoopagomycota</taxon>
        <taxon>Zoopagomycotina</taxon>
        <taxon>Zoopagomycetes</taxon>
        <taxon>Zoopagales</taxon>
        <taxon>Sigmoideomycetaceae</taxon>
        <taxon>Thamnocephalis</taxon>
    </lineage>
</organism>
<accession>A0A4P9XKJ2</accession>
<gene>
    <name evidence="1" type="ORF">THASP1DRAFT_31857</name>
</gene>
<dbReference type="Gene3D" id="3.30.10.10">
    <property type="entry name" value="Trypsin Inhibitor V, subunit A"/>
    <property type="match status" value="1"/>
</dbReference>
<dbReference type="Proteomes" id="UP000271241">
    <property type="component" value="Unassembled WGS sequence"/>
</dbReference>
<evidence type="ECO:0000313" key="1">
    <source>
        <dbReference type="EMBL" id="RKP06323.1"/>
    </source>
</evidence>
<dbReference type="OrthoDB" id="10013825at2759"/>
<proteinExistence type="predicted"/>
<protein>
    <submittedName>
        <fullName evidence="1">Uncharacterized protein</fullName>
    </submittedName>
</protein>
<dbReference type="AlphaFoldDB" id="A0A4P9XKJ2"/>
<dbReference type="PANTHER" id="PTHR39600:SF1">
    <property type="entry name" value="PEPTIDASE INHIBITOR I78 FAMILY PROTEIN"/>
    <property type="match status" value="1"/>
</dbReference>
<sequence length="88" mass="10045">MSSLSRSARPASDAQTDKWKKKLVGKILVQTGRSPPKYTSLTDLVFERDLPKPYRLIGPNTPVTKDLRPNRLNVFIDAKNKITDVRFF</sequence>
<keyword evidence="2" id="KW-1185">Reference proteome</keyword>
<name>A0A4P9XKJ2_9FUNG</name>
<dbReference type="PANTHER" id="PTHR39600">
    <property type="entry name" value="PEPTIDASE INHIBITOR I78 FAMILY PROTEIN"/>
    <property type="match status" value="1"/>
</dbReference>